<accession>A0ABU0H5I9</accession>
<dbReference type="PANTHER" id="PTHR33930">
    <property type="entry name" value="ALKYL HYDROPEROXIDE REDUCTASE AHPD"/>
    <property type="match status" value="1"/>
</dbReference>
<dbReference type="PANTHER" id="PTHR33930:SF2">
    <property type="entry name" value="BLR3452 PROTEIN"/>
    <property type="match status" value="1"/>
</dbReference>
<dbReference type="NCBIfam" id="TIGR00778">
    <property type="entry name" value="ahpD_dom"/>
    <property type="match status" value="1"/>
</dbReference>
<reference evidence="2 3" key="1">
    <citation type="submission" date="2023-07" db="EMBL/GenBank/DDBJ databases">
        <title>Genomic Encyclopedia of Type Strains, Phase IV (KMG-IV): sequencing the most valuable type-strain genomes for metagenomic binning, comparative biology and taxonomic classification.</title>
        <authorList>
            <person name="Goeker M."/>
        </authorList>
    </citation>
    <scope>NUCLEOTIDE SEQUENCE [LARGE SCALE GENOMIC DNA]</scope>
    <source>
        <strain evidence="2 3">B6-8</strain>
    </source>
</reference>
<dbReference type="Gene3D" id="1.20.1290.10">
    <property type="entry name" value="AhpD-like"/>
    <property type="match status" value="1"/>
</dbReference>
<protein>
    <submittedName>
        <fullName evidence="2">AhpD family alkylhydroperoxidase</fullName>
    </submittedName>
</protein>
<feature type="domain" description="Carboxymuconolactone decarboxylase-like" evidence="1">
    <location>
        <begin position="55"/>
        <end position="138"/>
    </location>
</feature>
<gene>
    <name evidence="2" type="ORF">QO014_001420</name>
</gene>
<name>A0ABU0H5I9_9HYPH</name>
<keyword evidence="3" id="KW-1185">Reference proteome</keyword>
<evidence type="ECO:0000259" key="1">
    <source>
        <dbReference type="Pfam" id="PF02627"/>
    </source>
</evidence>
<dbReference type="SUPFAM" id="SSF69118">
    <property type="entry name" value="AhpD-like"/>
    <property type="match status" value="1"/>
</dbReference>
<dbReference type="InterPro" id="IPR029032">
    <property type="entry name" value="AhpD-like"/>
</dbReference>
<evidence type="ECO:0000313" key="3">
    <source>
        <dbReference type="Proteomes" id="UP001241603"/>
    </source>
</evidence>
<organism evidence="2 3">
    <name type="scientific">Kaistia dalseonensis</name>
    <dbReference type="NCBI Taxonomy" id="410840"/>
    <lineage>
        <taxon>Bacteria</taxon>
        <taxon>Pseudomonadati</taxon>
        <taxon>Pseudomonadota</taxon>
        <taxon>Alphaproteobacteria</taxon>
        <taxon>Hyphomicrobiales</taxon>
        <taxon>Kaistiaceae</taxon>
        <taxon>Kaistia</taxon>
    </lineage>
</organism>
<dbReference type="Pfam" id="PF02627">
    <property type="entry name" value="CMD"/>
    <property type="match status" value="1"/>
</dbReference>
<dbReference type="InterPro" id="IPR004675">
    <property type="entry name" value="AhpD_core"/>
</dbReference>
<dbReference type="InterPro" id="IPR003779">
    <property type="entry name" value="CMD-like"/>
</dbReference>
<evidence type="ECO:0000313" key="2">
    <source>
        <dbReference type="EMBL" id="MDQ0437035.1"/>
    </source>
</evidence>
<sequence length="149" mass="15909">MRRIAYAAAAVEYRDRGRDAPAAPRNGKDYEMLNDWVAMTREYSAKLRDVRGGIPDVMKGFSAVAQASLKGNALDTKTKELLALGVAVAVRCDPCIAFHAEAAVKQGASREEILETMAVAIYMGAGPSVMYAAKALEAFDQFAPAPPAA</sequence>
<comment type="caution">
    <text evidence="2">The sequence shown here is derived from an EMBL/GenBank/DDBJ whole genome shotgun (WGS) entry which is preliminary data.</text>
</comment>
<proteinExistence type="predicted"/>
<dbReference type="Proteomes" id="UP001241603">
    <property type="component" value="Unassembled WGS sequence"/>
</dbReference>
<dbReference type="EMBL" id="JAUSVO010000002">
    <property type="protein sequence ID" value="MDQ0437035.1"/>
    <property type="molecule type" value="Genomic_DNA"/>
</dbReference>